<gene>
    <name evidence="1" type="ORF">GWI33_003778</name>
</gene>
<sequence>MESLHYQE</sequence>
<keyword evidence="2" id="KW-1185">Reference proteome</keyword>
<feature type="non-terminal residue" evidence="1">
    <location>
        <position position="1"/>
    </location>
</feature>
<proteinExistence type="predicted"/>
<protein>
    <submittedName>
        <fullName evidence="1">Uncharacterized protein</fullName>
    </submittedName>
</protein>
<organism evidence="1 2">
    <name type="scientific">Rhynchophorus ferrugineus</name>
    <name type="common">Red palm weevil</name>
    <name type="synonym">Curculio ferrugineus</name>
    <dbReference type="NCBI Taxonomy" id="354439"/>
    <lineage>
        <taxon>Eukaryota</taxon>
        <taxon>Metazoa</taxon>
        <taxon>Ecdysozoa</taxon>
        <taxon>Arthropoda</taxon>
        <taxon>Hexapoda</taxon>
        <taxon>Insecta</taxon>
        <taxon>Pterygota</taxon>
        <taxon>Neoptera</taxon>
        <taxon>Endopterygota</taxon>
        <taxon>Coleoptera</taxon>
        <taxon>Polyphaga</taxon>
        <taxon>Cucujiformia</taxon>
        <taxon>Curculionidae</taxon>
        <taxon>Dryophthorinae</taxon>
        <taxon>Rhynchophorus</taxon>
    </lineage>
</organism>
<accession>A0A834LWY1</accession>
<dbReference type="Proteomes" id="UP000625711">
    <property type="component" value="Unassembled WGS sequence"/>
</dbReference>
<evidence type="ECO:0000313" key="1">
    <source>
        <dbReference type="EMBL" id="KAF7262976.1"/>
    </source>
</evidence>
<name>A0A834LWY1_RHYFE</name>
<evidence type="ECO:0000313" key="2">
    <source>
        <dbReference type="Proteomes" id="UP000625711"/>
    </source>
</evidence>
<dbReference type="EMBL" id="JAACXV010023520">
    <property type="protein sequence ID" value="KAF7262976.1"/>
    <property type="molecule type" value="Genomic_DNA"/>
</dbReference>
<reference evidence="1" key="1">
    <citation type="submission" date="2020-08" db="EMBL/GenBank/DDBJ databases">
        <title>Genome sequencing and assembly of the red palm weevil Rhynchophorus ferrugineus.</title>
        <authorList>
            <person name="Dias G.B."/>
            <person name="Bergman C.M."/>
            <person name="Manee M."/>
        </authorList>
    </citation>
    <scope>NUCLEOTIDE SEQUENCE</scope>
    <source>
        <strain evidence="1">AA-2017</strain>
        <tissue evidence="1">Whole larva</tissue>
    </source>
</reference>
<comment type="caution">
    <text evidence="1">The sequence shown here is derived from an EMBL/GenBank/DDBJ whole genome shotgun (WGS) entry which is preliminary data.</text>
</comment>